<reference evidence="3" key="2">
    <citation type="submission" date="2025-05" db="UniProtKB">
        <authorList>
            <consortium name="EnsemblMetazoa"/>
        </authorList>
    </citation>
    <scope>IDENTIFICATION</scope>
</reference>
<evidence type="ECO:0000313" key="4">
    <source>
        <dbReference type="Proteomes" id="UP001652700"/>
    </source>
</evidence>
<dbReference type="PANTHER" id="PTHR18911:SF5">
    <property type="entry name" value="COILED-COIL DOMAIN-CONTAINING PROTEIN 186"/>
    <property type="match status" value="1"/>
</dbReference>
<dbReference type="KEGG" id="dvv:114340309"/>
<dbReference type="EnsemblMetazoa" id="XM_028291049.2">
    <property type="protein sequence ID" value="XP_028146850.1"/>
    <property type="gene ID" value="LOC114340309"/>
</dbReference>
<proteinExistence type="predicted"/>
<accession>A0A6P7GSR1</accession>
<feature type="coiled-coil region" evidence="1">
    <location>
        <begin position="418"/>
        <end position="491"/>
    </location>
</feature>
<feature type="region of interest" description="Disordered" evidence="2">
    <location>
        <begin position="1"/>
        <end position="74"/>
    </location>
</feature>
<evidence type="ECO:0000256" key="1">
    <source>
        <dbReference type="SAM" id="Coils"/>
    </source>
</evidence>
<feature type="compositionally biased region" description="Basic and acidic residues" evidence="2">
    <location>
        <begin position="61"/>
        <end position="74"/>
    </location>
</feature>
<protein>
    <submittedName>
        <fullName evidence="5">Coiled-coil domain-containing protein 186-like</fullName>
    </submittedName>
</protein>
<feature type="region of interest" description="Disordered" evidence="2">
    <location>
        <begin position="525"/>
        <end position="557"/>
    </location>
</feature>
<dbReference type="GO" id="GO:0031267">
    <property type="term" value="F:small GTPase binding"/>
    <property type="evidence" value="ECO:0007669"/>
    <property type="project" value="TreeGrafter"/>
</dbReference>
<feature type="compositionally biased region" description="Basic and acidic residues" evidence="2">
    <location>
        <begin position="15"/>
        <end position="32"/>
    </location>
</feature>
<gene>
    <name evidence="5" type="primary">LOC114340309</name>
</gene>
<dbReference type="Proteomes" id="UP001652700">
    <property type="component" value="Unplaced"/>
</dbReference>
<dbReference type="PANTHER" id="PTHR18911">
    <property type="entry name" value="CTCL TUMOR ANTIGEN HD-CL-01"/>
    <property type="match status" value="1"/>
</dbReference>
<feature type="coiled-coil region" evidence="1">
    <location>
        <begin position="85"/>
        <end position="161"/>
    </location>
</feature>
<dbReference type="OrthoDB" id="5583482at2759"/>
<dbReference type="GeneID" id="114340309"/>
<evidence type="ECO:0000313" key="3">
    <source>
        <dbReference type="EnsemblMetazoa" id="XP_028146850.1"/>
    </source>
</evidence>
<dbReference type="GO" id="GO:0099518">
    <property type="term" value="P:vesicle cytoskeletal trafficking"/>
    <property type="evidence" value="ECO:0007669"/>
    <property type="project" value="TreeGrafter"/>
</dbReference>
<dbReference type="InterPro" id="IPR038830">
    <property type="entry name" value="CCDC186"/>
</dbReference>
<dbReference type="RefSeq" id="XP_028146850.1">
    <property type="nucleotide sequence ID" value="XM_028291049.1"/>
</dbReference>
<dbReference type="FunCoup" id="A0A6P7GSR1">
    <property type="interactions" value="1011"/>
</dbReference>
<dbReference type="InParanoid" id="A0A6P7GSR1"/>
<name>A0A6P7GSR1_DIAVI</name>
<reference evidence="5" key="1">
    <citation type="submission" date="2025-04" db="UniProtKB">
        <authorList>
            <consortium name="RefSeq"/>
        </authorList>
    </citation>
    <scope>IDENTIFICATION</scope>
    <source>
        <tissue evidence="5">Whole insect</tissue>
    </source>
</reference>
<dbReference type="AlphaFoldDB" id="A0A6P7GSR1"/>
<feature type="compositionally biased region" description="Low complexity" evidence="2">
    <location>
        <begin position="533"/>
        <end position="548"/>
    </location>
</feature>
<sequence>MSNDVESSENTEGSIHNEEEPQDETETKKTNSEDSALDPSGTDCSESGNENEDSISNSESIRTEDTEGSITDKLRETITYQQSILEQKSNKIRNLEVDYSKVLQTVKELESKLDIATKKKDAAVKEKEAMVVRYAVSEKNVLKEKQQKEAAEKKLSEAVRETEHMQYKVRLMVNEKSRICQMLDKKHHENKLLQQDCEQKKADLTSIDNKLKRVQINLRTESETVKDTQAKLENITAKYQEVVSTIDQVKRDAEESIKSYRNSEENRAHLLEQQVQEQQASLILLKHEKKDKDEQSSLLQKELERLQTKQKEMLQENNSLSLKVQQLEKDRSEYEIKLSELRGCADQQRQDVVDLQTKSVQLEQLKLQLKHEQDQLVANNEQMGLLKQRNQDLESDMETCRTREAELLLFTQQLTDKNVRLQSEFTSMETRVQQLTCEHTLLKRQIKEQETKANMYSSKLNEERQRYKEENEDLVKKLTEKTKLCEKLSQEATDQKSENIVIKRKYDMSLREVNRELQHYHKKLEKFEDPDKSSNSNSSSNSSLNVSDRSVDRPNTTIDQQTLIEHIVKLQKISAKKSEKIDFLEEHVNTLVIELQKKSKLLQGYILREQKSSNSIKKDSNKVK</sequence>
<organism evidence="5">
    <name type="scientific">Diabrotica virgifera virgifera</name>
    <name type="common">western corn rootworm</name>
    <dbReference type="NCBI Taxonomy" id="50390"/>
    <lineage>
        <taxon>Eukaryota</taxon>
        <taxon>Metazoa</taxon>
        <taxon>Ecdysozoa</taxon>
        <taxon>Arthropoda</taxon>
        <taxon>Hexapoda</taxon>
        <taxon>Insecta</taxon>
        <taxon>Pterygota</taxon>
        <taxon>Neoptera</taxon>
        <taxon>Endopterygota</taxon>
        <taxon>Coleoptera</taxon>
        <taxon>Polyphaga</taxon>
        <taxon>Cucujiformia</taxon>
        <taxon>Chrysomeloidea</taxon>
        <taxon>Chrysomelidae</taxon>
        <taxon>Galerucinae</taxon>
        <taxon>Diabroticina</taxon>
        <taxon>Diabroticites</taxon>
        <taxon>Diabrotica</taxon>
    </lineage>
</organism>
<feature type="compositionally biased region" description="Polar residues" evidence="2">
    <location>
        <begin position="1"/>
        <end position="14"/>
    </location>
</feature>
<evidence type="ECO:0000313" key="5">
    <source>
        <dbReference type="RefSeq" id="XP_028146850.1"/>
    </source>
</evidence>
<feature type="coiled-coil region" evidence="1">
    <location>
        <begin position="218"/>
        <end position="382"/>
    </location>
</feature>
<keyword evidence="4" id="KW-1185">Reference proteome</keyword>
<evidence type="ECO:0000256" key="2">
    <source>
        <dbReference type="SAM" id="MobiDB-lite"/>
    </source>
</evidence>
<dbReference type="GO" id="GO:0005802">
    <property type="term" value="C:trans-Golgi network"/>
    <property type="evidence" value="ECO:0007669"/>
    <property type="project" value="TreeGrafter"/>
</dbReference>
<keyword evidence="1" id="KW-0175">Coiled coil</keyword>